<dbReference type="GeneID" id="8439761"/>
<accession>C4JZZ4</accession>
<evidence type="ECO:0000313" key="2">
    <source>
        <dbReference type="EMBL" id="EEP82880.1"/>
    </source>
</evidence>
<dbReference type="KEGG" id="ure:UREG_07745"/>
<dbReference type="Proteomes" id="UP000002058">
    <property type="component" value="Unassembled WGS sequence"/>
</dbReference>
<organism evidence="2 3">
    <name type="scientific">Uncinocarpus reesii (strain UAMH 1704)</name>
    <dbReference type="NCBI Taxonomy" id="336963"/>
    <lineage>
        <taxon>Eukaryota</taxon>
        <taxon>Fungi</taxon>
        <taxon>Dikarya</taxon>
        <taxon>Ascomycota</taxon>
        <taxon>Pezizomycotina</taxon>
        <taxon>Eurotiomycetes</taxon>
        <taxon>Eurotiomycetidae</taxon>
        <taxon>Onygenales</taxon>
        <taxon>Onygenaceae</taxon>
        <taxon>Uncinocarpus</taxon>
    </lineage>
</organism>
<sequence length="328" mass="34622">MSSYHIPGIPVVPNDRAARRRNGPDFVSWPHKVSYKPAWVRPSSPVTSPSTRQVSISSSVDARNESFSSAGSSVVRAALSRNSRPTCPDTLPSRQVSVSSSVDARNESFSSAGSSVIRAAVKRNRSALSTASLPSRQVSVSSSVDARNESFSSAGSSVVRAALSRNVRSAPARPDAPPSRQVSVSSSIDARNESFSSAGSSIIRAAISRDARPAVPSRPSLAQRAAASRVASSNTRHNESFSSVGSSVGRTALRRPANSTDLARSCHHCSLRWIGPVLPLLNALVVVCACSQQCIIIHLHLLLHLLCLHATDDLLPTAGSGGWTQSFP</sequence>
<feature type="region of interest" description="Disordered" evidence="1">
    <location>
        <begin position="80"/>
        <end position="99"/>
    </location>
</feature>
<evidence type="ECO:0000313" key="3">
    <source>
        <dbReference type="Proteomes" id="UP000002058"/>
    </source>
</evidence>
<feature type="region of interest" description="Disordered" evidence="1">
    <location>
        <begin position="228"/>
        <end position="247"/>
    </location>
</feature>
<dbReference type="InParanoid" id="C4JZZ4"/>
<dbReference type="eggNOG" id="ENOG502RPSD">
    <property type="taxonomic scope" value="Eukaryota"/>
</dbReference>
<dbReference type="AlphaFoldDB" id="C4JZZ4"/>
<gene>
    <name evidence="2" type="ORF">UREG_07745</name>
</gene>
<dbReference type="EMBL" id="CH476619">
    <property type="protein sequence ID" value="EEP82880.1"/>
    <property type="molecule type" value="Genomic_DNA"/>
</dbReference>
<dbReference type="VEuPathDB" id="FungiDB:UREG_07745"/>
<reference evidence="3" key="1">
    <citation type="journal article" date="2009" name="Genome Res.">
        <title>Comparative genomic analyses of the human fungal pathogens Coccidioides and their relatives.</title>
        <authorList>
            <person name="Sharpton T.J."/>
            <person name="Stajich J.E."/>
            <person name="Rounsley S.D."/>
            <person name="Gardner M.J."/>
            <person name="Wortman J.R."/>
            <person name="Jordar V.S."/>
            <person name="Maiti R."/>
            <person name="Kodira C.D."/>
            <person name="Neafsey D.E."/>
            <person name="Zeng Q."/>
            <person name="Hung C.-Y."/>
            <person name="McMahan C."/>
            <person name="Muszewska A."/>
            <person name="Grynberg M."/>
            <person name="Mandel M.A."/>
            <person name="Kellner E.M."/>
            <person name="Barker B.M."/>
            <person name="Galgiani J.N."/>
            <person name="Orbach M.J."/>
            <person name="Kirkland T.N."/>
            <person name="Cole G.T."/>
            <person name="Henn M.R."/>
            <person name="Birren B.W."/>
            <person name="Taylor J.W."/>
        </authorList>
    </citation>
    <scope>NUCLEOTIDE SEQUENCE [LARGE SCALE GENOMIC DNA]</scope>
    <source>
        <strain evidence="3">UAMH 1704</strain>
    </source>
</reference>
<feature type="region of interest" description="Disordered" evidence="1">
    <location>
        <begin position="168"/>
        <end position="188"/>
    </location>
</feature>
<dbReference type="OrthoDB" id="4205285at2759"/>
<feature type="region of interest" description="Disordered" evidence="1">
    <location>
        <begin position="40"/>
        <end position="62"/>
    </location>
</feature>
<feature type="compositionally biased region" description="Low complexity" evidence="1">
    <location>
        <begin position="40"/>
        <end position="55"/>
    </location>
</feature>
<keyword evidence="3" id="KW-1185">Reference proteome</keyword>
<feature type="region of interest" description="Disordered" evidence="1">
    <location>
        <begin position="1"/>
        <end position="27"/>
    </location>
</feature>
<name>C4JZZ4_UNCRE</name>
<evidence type="ECO:0000256" key="1">
    <source>
        <dbReference type="SAM" id="MobiDB-lite"/>
    </source>
</evidence>
<proteinExistence type="predicted"/>
<protein>
    <submittedName>
        <fullName evidence="2">Uncharacterized protein</fullName>
    </submittedName>
</protein>
<dbReference type="HOGENOM" id="CLU_847843_0_0_1"/>
<dbReference type="RefSeq" id="XP_002582972.1">
    <property type="nucleotide sequence ID" value="XM_002582926.1"/>
</dbReference>